<evidence type="ECO:0000313" key="3">
    <source>
        <dbReference type="Proteomes" id="UP000035762"/>
    </source>
</evidence>
<feature type="region of interest" description="Disordered" evidence="1">
    <location>
        <begin position="22"/>
        <end position="61"/>
    </location>
</feature>
<dbReference type="EMBL" id="CCAZ020000001">
    <property type="protein sequence ID" value="CEG07748.1"/>
    <property type="molecule type" value="Genomic_DNA"/>
</dbReference>
<feature type="compositionally biased region" description="Basic and acidic residues" evidence="1">
    <location>
        <begin position="22"/>
        <end position="37"/>
    </location>
</feature>
<protein>
    <submittedName>
        <fullName evidence="2">Uncharacterized protein</fullName>
    </submittedName>
</protein>
<dbReference type="Proteomes" id="UP000035762">
    <property type="component" value="Unassembled WGS sequence"/>
</dbReference>
<dbReference type="OrthoDB" id="8244001at2"/>
<sequence>MCELCSDEDFYQAFMDYLDDMERQGKTPDPDEGHDIALKASQAAKRTKRSPFICDPIETND</sequence>
<gene>
    <name evidence="2" type="ORF">BN961_01149</name>
</gene>
<reference evidence="2 3" key="1">
    <citation type="journal article" date="2014" name="Genome Announc.">
        <title>Genome Sequence of Afipia felis Strain 76713, Isolated in Hospital Water Using an Amoeba Co-Culture Procedure.</title>
        <authorList>
            <person name="Benamar S."/>
            <person name="La Scola B."/>
            <person name="Croce O."/>
        </authorList>
    </citation>
    <scope>NUCLEOTIDE SEQUENCE [LARGE SCALE GENOMIC DNA]</scope>
    <source>
        <strain evidence="2 3">76713</strain>
    </source>
</reference>
<dbReference type="RefSeq" id="WP_009340919.1">
    <property type="nucleotide sequence ID" value="NZ_CCAZ020000001.1"/>
</dbReference>
<evidence type="ECO:0000256" key="1">
    <source>
        <dbReference type="SAM" id="MobiDB-lite"/>
    </source>
</evidence>
<comment type="caution">
    <text evidence="2">The sequence shown here is derived from an EMBL/GenBank/DDBJ whole genome shotgun (WGS) entry which is preliminary data.</text>
</comment>
<keyword evidence="3" id="KW-1185">Reference proteome</keyword>
<organism evidence="2 3">
    <name type="scientific">Afipia felis</name>
    <name type="common">Cat scratch disease bacillus</name>
    <dbReference type="NCBI Taxonomy" id="1035"/>
    <lineage>
        <taxon>Bacteria</taxon>
        <taxon>Pseudomonadati</taxon>
        <taxon>Pseudomonadota</taxon>
        <taxon>Alphaproteobacteria</taxon>
        <taxon>Hyphomicrobiales</taxon>
        <taxon>Nitrobacteraceae</taxon>
        <taxon>Afipia</taxon>
    </lineage>
</organism>
<name>A0A090N702_AFIFE</name>
<proteinExistence type="predicted"/>
<dbReference type="AlphaFoldDB" id="A0A090N702"/>
<evidence type="ECO:0000313" key="2">
    <source>
        <dbReference type="EMBL" id="CEG07748.1"/>
    </source>
</evidence>
<accession>A0A090N702</accession>
<dbReference type="STRING" id="1035.BN961_01149"/>